<comment type="caution">
    <text evidence="2">The sequence shown here is derived from an EMBL/GenBank/DDBJ whole genome shotgun (WGS) entry which is preliminary data.</text>
</comment>
<gene>
    <name evidence="2" type="ORF">ACFOU2_16075</name>
</gene>
<keyword evidence="3" id="KW-1185">Reference proteome</keyword>
<sequence length="150" mass="17490">MRDIILFLTEVVNNIHDVLIAITETFGFQMTDKDLHFWIIGIIGMVTFFPVYIFFKILSKWRWSVAAISFVYTFTIMTVLVFAIEIQQAITDRGHMEFSDAVIGLWGFLVFFMVYACFALILLAIKNLFKQKKKKISENTSTRTGRHRSM</sequence>
<evidence type="ECO:0008006" key="4">
    <source>
        <dbReference type="Google" id="ProtNLM"/>
    </source>
</evidence>
<keyword evidence="1" id="KW-0812">Transmembrane</keyword>
<protein>
    <recommendedName>
        <fullName evidence="4">Permease</fullName>
    </recommendedName>
</protein>
<reference evidence="3" key="1">
    <citation type="journal article" date="2019" name="Int. J. Syst. Evol. Microbiol.">
        <title>The Global Catalogue of Microorganisms (GCM) 10K type strain sequencing project: providing services to taxonomists for standard genome sequencing and annotation.</title>
        <authorList>
            <consortium name="The Broad Institute Genomics Platform"/>
            <consortium name="The Broad Institute Genome Sequencing Center for Infectious Disease"/>
            <person name="Wu L."/>
            <person name="Ma J."/>
        </authorList>
    </citation>
    <scope>NUCLEOTIDE SEQUENCE [LARGE SCALE GENOMIC DNA]</scope>
    <source>
        <strain evidence="3">CCUG 61889</strain>
    </source>
</reference>
<dbReference type="EMBL" id="JBHRZT010000067">
    <property type="protein sequence ID" value="MFC3884902.1"/>
    <property type="molecule type" value="Genomic_DNA"/>
</dbReference>
<dbReference type="Proteomes" id="UP001595752">
    <property type="component" value="Unassembled WGS sequence"/>
</dbReference>
<proteinExistence type="predicted"/>
<evidence type="ECO:0000313" key="2">
    <source>
        <dbReference type="EMBL" id="MFC3884902.1"/>
    </source>
</evidence>
<keyword evidence="1" id="KW-1133">Transmembrane helix</keyword>
<evidence type="ECO:0000256" key="1">
    <source>
        <dbReference type="SAM" id="Phobius"/>
    </source>
</evidence>
<keyword evidence="1" id="KW-0472">Membrane</keyword>
<organism evidence="2 3">
    <name type="scientific">Bacillus songklensis</name>
    <dbReference type="NCBI Taxonomy" id="1069116"/>
    <lineage>
        <taxon>Bacteria</taxon>
        <taxon>Bacillati</taxon>
        <taxon>Bacillota</taxon>
        <taxon>Bacilli</taxon>
        <taxon>Bacillales</taxon>
        <taxon>Bacillaceae</taxon>
        <taxon>Bacillus</taxon>
    </lineage>
</organism>
<accession>A0ABV8B5E2</accession>
<feature type="transmembrane region" description="Helical" evidence="1">
    <location>
        <begin position="67"/>
        <end position="90"/>
    </location>
</feature>
<name>A0ABV8B5E2_9BACI</name>
<evidence type="ECO:0000313" key="3">
    <source>
        <dbReference type="Proteomes" id="UP001595752"/>
    </source>
</evidence>
<dbReference type="RefSeq" id="WP_377916805.1">
    <property type="nucleotide sequence ID" value="NZ_JBHRZT010000067.1"/>
</dbReference>
<feature type="transmembrane region" description="Helical" evidence="1">
    <location>
        <begin position="35"/>
        <end position="55"/>
    </location>
</feature>
<feature type="transmembrane region" description="Helical" evidence="1">
    <location>
        <begin position="102"/>
        <end position="125"/>
    </location>
</feature>